<feature type="domain" description="BPTI/Kunitz inhibitor" evidence="9">
    <location>
        <begin position="58"/>
        <end position="117"/>
    </location>
</feature>
<dbReference type="GO" id="GO:0005615">
    <property type="term" value="C:extracellular space"/>
    <property type="evidence" value="ECO:0007669"/>
    <property type="project" value="TreeGrafter"/>
</dbReference>
<keyword evidence="5" id="KW-1015">Disulfide bond</keyword>
<name>A0AAQ4FD25_AMBAM</name>
<evidence type="ECO:0000313" key="11">
    <source>
        <dbReference type="Proteomes" id="UP001321473"/>
    </source>
</evidence>
<evidence type="ECO:0000256" key="1">
    <source>
        <dbReference type="ARBA" id="ARBA00004613"/>
    </source>
</evidence>
<keyword evidence="4" id="KW-0722">Serine protease inhibitor</keyword>
<proteinExistence type="predicted"/>
<keyword evidence="8" id="KW-1133">Transmembrane helix</keyword>
<dbReference type="InterPro" id="IPR050098">
    <property type="entry name" value="TFPI/VKTCI-like"/>
</dbReference>
<dbReference type="Proteomes" id="UP001321473">
    <property type="component" value="Unassembled WGS sequence"/>
</dbReference>
<comment type="subcellular location">
    <subcellularLocation>
        <location evidence="1">Secreted</location>
    </subcellularLocation>
</comment>
<reference evidence="10 11" key="1">
    <citation type="journal article" date="2023" name="Arcadia Sci">
        <title>De novo assembly of a long-read Amblyomma americanum tick genome.</title>
        <authorList>
            <person name="Chou S."/>
            <person name="Poskanzer K.E."/>
            <person name="Rollins M."/>
            <person name="Thuy-Boun P.S."/>
        </authorList>
    </citation>
    <scope>NUCLEOTIDE SEQUENCE [LARGE SCALE GENOMIC DNA]</scope>
    <source>
        <strain evidence="10">F_SG_1</strain>
        <tissue evidence="10">Salivary glands</tissue>
    </source>
</reference>
<evidence type="ECO:0000313" key="10">
    <source>
        <dbReference type="EMBL" id="KAK8784671.1"/>
    </source>
</evidence>
<evidence type="ECO:0000256" key="7">
    <source>
        <dbReference type="ARBA" id="ARBA00034146"/>
    </source>
</evidence>
<dbReference type="PANTHER" id="PTHR10083">
    <property type="entry name" value="KUNITZ-TYPE PROTEASE INHIBITOR-RELATED"/>
    <property type="match status" value="1"/>
</dbReference>
<keyword evidence="7" id="KW-1203">Blood coagulation cascade inhibiting toxin</keyword>
<accession>A0AAQ4FD25</accession>
<comment type="caution">
    <text evidence="10">The sequence shown here is derived from an EMBL/GenBank/DDBJ whole genome shotgun (WGS) entry which is preliminary data.</text>
</comment>
<dbReference type="InterPro" id="IPR020901">
    <property type="entry name" value="Prtase_inh_Kunz-CS"/>
</dbReference>
<keyword evidence="8" id="KW-0472">Membrane</keyword>
<evidence type="ECO:0000259" key="9">
    <source>
        <dbReference type="PROSITE" id="PS50279"/>
    </source>
</evidence>
<keyword evidence="6" id="KW-0800">Toxin</keyword>
<dbReference type="InterPro" id="IPR002223">
    <property type="entry name" value="Kunitz_BPTI"/>
</dbReference>
<dbReference type="PROSITE" id="PS50279">
    <property type="entry name" value="BPTI_KUNITZ_2"/>
    <property type="match status" value="1"/>
</dbReference>
<evidence type="ECO:0000256" key="4">
    <source>
        <dbReference type="ARBA" id="ARBA00022900"/>
    </source>
</evidence>
<sequence>MKVTESCVLQELALSGPIMFFFEQMAVTSYVIMAFLAAVLLDAVSPAFPPPKENDAACNLEPERGRRCDGDKLEAKKQRRKMWYFNSTAGECRSFMYKGCGGNDNKFESQEMCNDICNPPTYAYEDYFGAEGKPENSPEAPESARK</sequence>
<dbReference type="PRINTS" id="PR00759">
    <property type="entry name" value="BASICPTASE"/>
</dbReference>
<dbReference type="Pfam" id="PF00014">
    <property type="entry name" value="Kunitz_BPTI"/>
    <property type="match status" value="1"/>
</dbReference>
<gene>
    <name evidence="10" type="ORF">V5799_008964</name>
</gene>
<dbReference type="PROSITE" id="PS00280">
    <property type="entry name" value="BPTI_KUNITZ_1"/>
    <property type="match status" value="1"/>
</dbReference>
<dbReference type="Gene3D" id="4.10.410.10">
    <property type="entry name" value="Pancreatic trypsin inhibitor Kunitz domain"/>
    <property type="match status" value="1"/>
</dbReference>
<keyword evidence="8" id="KW-0812">Transmembrane</keyword>
<keyword evidence="3" id="KW-0646">Protease inhibitor</keyword>
<evidence type="ECO:0000256" key="8">
    <source>
        <dbReference type="SAM" id="Phobius"/>
    </source>
</evidence>
<dbReference type="InterPro" id="IPR036880">
    <property type="entry name" value="Kunitz_BPTI_sf"/>
</dbReference>
<keyword evidence="11" id="KW-1185">Reference proteome</keyword>
<evidence type="ECO:0000256" key="3">
    <source>
        <dbReference type="ARBA" id="ARBA00022690"/>
    </source>
</evidence>
<protein>
    <recommendedName>
        <fullName evidence="9">BPTI/Kunitz inhibitor domain-containing protein</fullName>
    </recommendedName>
</protein>
<evidence type="ECO:0000256" key="2">
    <source>
        <dbReference type="ARBA" id="ARBA00022525"/>
    </source>
</evidence>
<evidence type="ECO:0000256" key="6">
    <source>
        <dbReference type="ARBA" id="ARBA00023240"/>
    </source>
</evidence>
<dbReference type="SMART" id="SM00131">
    <property type="entry name" value="KU"/>
    <property type="match status" value="1"/>
</dbReference>
<organism evidence="10 11">
    <name type="scientific">Amblyomma americanum</name>
    <name type="common">Lone star tick</name>
    <dbReference type="NCBI Taxonomy" id="6943"/>
    <lineage>
        <taxon>Eukaryota</taxon>
        <taxon>Metazoa</taxon>
        <taxon>Ecdysozoa</taxon>
        <taxon>Arthropoda</taxon>
        <taxon>Chelicerata</taxon>
        <taxon>Arachnida</taxon>
        <taxon>Acari</taxon>
        <taxon>Parasitiformes</taxon>
        <taxon>Ixodida</taxon>
        <taxon>Ixodoidea</taxon>
        <taxon>Ixodidae</taxon>
        <taxon>Amblyomminae</taxon>
        <taxon>Amblyomma</taxon>
    </lineage>
</organism>
<dbReference type="SUPFAM" id="SSF57362">
    <property type="entry name" value="BPTI-like"/>
    <property type="match status" value="1"/>
</dbReference>
<dbReference type="PANTHER" id="PTHR10083:SF376">
    <property type="entry name" value="SERINE PEPTIDASE INHIBITOR, KUNITZ TYPE, 3"/>
    <property type="match status" value="1"/>
</dbReference>
<dbReference type="GO" id="GO:0004867">
    <property type="term" value="F:serine-type endopeptidase inhibitor activity"/>
    <property type="evidence" value="ECO:0007669"/>
    <property type="project" value="UniProtKB-KW"/>
</dbReference>
<evidence type="ECO:0000256" key="5">
    <source>
        <dbReference type="ARBA" id="ARBA00023157"/>
    </source>
</evidence>
<dbReference type="EMBL" id="JARKHS020004368">
    <property type="protein sequence ID" value="KAK8784671.1"/>
    <property type="molecule type" value="Genomic_DNA"/>
</dbReference>
<dbReference type="AlphaFoldDB" id="A0AAQ4FD25"/>
<feature type="transmembrane region" description="Helical" evidence="8">
    <location>
        <begin position="20"/>
        <end position="41"/>
    </location>
</feature>
<keyword evidence="2" id="KW-0964">Secreted</keyword>
<dbReference type="CDD" id="cd00109">
    <property type="entry name" value="Kunitz-type"/>
    <property type="match status" value="1"/>
</dbReference>
<keyword evidence="6" id="KW-1199">Hemostasis impairing toxin</keyword>